<keyword evidence="5 11" id="KW-0812">Transmembrane</keyword>
<evidence type="ECO:0000256" key="11">
    <source>
        <dbReference type="SAM" id="Phobius"/>
    </source>
</evidence>
<dbReference type="Pfam" id="PF01098">
    <property type="entry name" value="FTSW_RODA_SPOVE"/>
    <property type="match status" value="1"/>
</dbReference>
<feature type="transmembrane region" description="Helical" evidence="11">
    <location>
        <begin position="125"/>
        <end position="145"/>
    </location>
</feature>
<dbReference type="AlphaFoldDB" id="A0A1F4VLD9"/>
<keyword evidence="9 11" id="KW-0472">Membrane</keyword>
<evidence type="ECO:0000256" key="4">
    <source>
        <dbReference type="ARBA" id="ARBA00022679"/>
    </source>
</evidence>
<evidence type="ECO:0000256" key="2">
    <source>
        <dbReference type="ARBA" id="ARBA00022475"/>
    </source>
</evidence>
<feature type="transmembrane region" description="Helical" evidence="11">
    <location>
        <begin position="261"/>
        <end position="281"/>
    </location>
</feature>
<evidence type="ECO:0000256" key="3">
    <source>
        <dbReference type="ARBA" id="ARBA00022676"/>
    </source>
</evidence>
<dbReference type="GO" id="GO:0009252">
    <property type="term" value="P:peptidoglycan biosynthetic process"/>
    <property type="evidence" value="ECO:0007669"/>
    <property type="project" value="UniProtKB-KW"/>
</dbReference>
<feature type="transmembrane region" description="Helical" evidence="11">
    <location>
        <begin position="7"/>
        <end position="27"/>
    </location>
</feature>
<dbReference type="STRING" id="1802627.A3A70_00230"/>
<keyword evidence="4" id="KW-0808">Transferase</keyword>
<feature type="transmembrane region" description="Helical" evidence="11">
    <location>
        <begin position="210"/>
        <end position="230"/>
    </location>
</feature>
<dbReference type="PROSITE" id="PS00428">
    <property type="entry name" value="FTSW_RODA_SPOVE"/>
    <property type="match status" value="1"/>
</dbReference>
<dbReference type="Proteomes" id="UP000178964">
    <property type="component" value="Unassembled WGS sequence"/>
</dbReference>
<feature type="transmembrane region" description="Helical" evidence="11">
    <location>
        <begin position="157"/>
        <end position="189"/>
    </location>
</feature>
<gene>
    <name evidence="12" type="ORF">A3A70_00230</name>
</gene>
<dbReference type="NCBIfam" id="TIGR02210">
    <property type="entry name" value="rodA_shape"/>
    <property type="match status" value="1"/>
</dbReference>
<feature type="transmembrane region" description="Helical" evidence="11">
    <location>
        <begin position="293"/>
        <end position="315"/>
    </location>
</feature>
<dbReference type="InterPro" id="IPR011923">
    <property type="entry name" value="RodA/MrdB"/>
</dbReference>
<evidence type="ECO:0000256" key="7">
    <source>
        <dbReference type="ARBA" id="ARBA00022984"/>
    </source>
</evidence>
<keyword evidence="8 11" id="KW-1133">Transmembrane helix</keyword>
<protein>
    <submittedName>
        <fullName evidence="12">Rod shape-determining protein RodA</fullName>
    </submittedName>
</protein>
<keyword evidence="6" id="KW-0133">Cell shape</keyword>
<feature type="transmembrane region" description="Helical" evidence="11">
    <location>
        <begin position="65"/>
        <end position="82"/>
    </location>
</feature>
<sequence>MNKILKFIDFWLVAPYLLILVLSYVVILSGNPALAHQQLFFDLIGLAIVIVVGQIDLGSIRHGRWFIYFIIIGLLILVSFLSENVRGSRRWIDIGYFSLQPSEFAKISIVVLLSHYLGRFESAHLSFKHIIFSFLIILPTIFLVFKQPDLGTALTVLALWVGLLFSSGLNVLILGLLGGLGVMSLPVVWRFMQDYQRDRITVFFNPQADPLGAGYNVLQAIIAVGSGGLLGRGFGRGTQSHLRFLPEQHTDFIFATFSEEWGLLGVTILFLLYAWLLGKIFRISMKAESRFEMLLAMGVAYLLVFHIVINVGMNLGLMPVTGIPLPLMSYGGSSTLSFSLGLGMIHRLALKNKK</sequence>
<evidence type="ECO:0000313" key="13">
    <source>
        <dbReference type="Proteomes" id="UP000178964"/>
    </source>
</evidence>
<evidence type="ECO:0000256" key="8">
    <source>
        <dbReference type="ARBA" id="ARBA00022989"/>
    </source>
</evidence>
<feature type="transmembrane region" description="Helical" evidence="11">
    <location>
        <begin position="39"/>
        <end position="58"/>
    </location>
</feature>
<dbReference type="GO" id="GO:0008360">
    <property type="term" value="P:regulation of cell shape"/>
    <property type="evidence" value="ECO:0007669"/>
    <property type="project" value="UniProtKB-KW"/>
</dbReference>
<comment type="subcellular location">
    <subcellularLocation>
        <location evidence="1">Membrane</location>
        <topology evidence="1">Multi-pass membrane protein</topology>
    </subcellularLocation>
</comment>
<evidence type="ECO:0000256" key="10">
    <source>
        <dbReference type="ARBA" id="ARBA00023316"/>
    </source>
</evidence>
<evidence type="ECO:0000256" key="1">
    <source>
        <dbReference type="ARBA" id="ARBA00004141"/>
    </source>
</evidence>
<reference evidence="12 13" key="1">
    <citation type="journal article" date="2016" name="Nat. Commun.">
        <title>Thousands of microbial genomes shed light on interconnected biogeochemical processes in an aquifer system.</title>
        <authorList>
            <person name="Anantharaman K."/>
            <person name="Brown C.T."/>
            <person name="Hug L.A."/>
            <person name="Sharon I."/>
            <person name="Castelle C.J."/>
            <person name="Probst A.J."/>
            <person name="Thomas B.C."/>
            <person name="Singh A."/>
            <person name="Wilkins M.J."/>
            <person name="Karaoz U."/>
            <person name="Brodie E.L."/>
            <person name="Williams K.H."/>
            <person name="Hubbard S.S."/>
            <person name="Banfield J.F."/>
        </authorList>
    </citation>
    <scope>NUCLEOTIDE SEQUENCE [LARGE SCALE GENOMIC DNA]</scope>
</reference>
<dbReference type="PANTHER" id="PTHR30474:SF1">
    <property type="entry name" value="PEPTIDOGLYCAN GLYCOSYLTRANSFERASE MRDB"/>
    <property type="match status" value="1"/>
</dbReference>
<evidence type="ECO:0000256" key="9">
    <source>
        <dbReference type="ARBA" id="ARBA00023136"/>
    </source>
</evidence>
<proteinExistence type="predicted"/>
<dbReference type="GO" id="GO:0051301">
    <property type="term" value="P:cell division"/>
    <property type="evidence" value="ECO:0007669"/>
    <property type="project" value="InterPro"/>
</dbReference>
<feature type="transmembrane region" description="Helical" evidence="11">
    <location>
        <begin position="327"/>
        <end position="350"/>
    </location>
</feature>
<dbReference type="GO" id="GO:0005886">
    <property type="term" value="C:plasma membrane"/>
    <property type="evidence" value="ECO:0007669"/>
    <property type="project" value="TreeGrafter"/>
</dbReference>
<dbReference type="GO" id="GO:0032153">
    <property type="term" value="C:cell division site"/>
    <property type="evidence" value="ECO:0007669"/>
    <property type="project" value="TreeGrafter"/>
</dbReference>
<evidence type="ECO:0000256" key="6">
    <source>
        <dbReference type="ARBA" id="ARBA00022960"/>
    </source>
</evidence>
<name>A0A1F4VLD9_UNCKA</name>
<evidence type="ECO:0000313" key="12">
    <source>
        <dbReference type="EMBL" id="OGC58096.1"/>
    </source>
</evidence>
<keyword evidence="10" id="KW-0961">Cell wall biogenesis/degradation</keyword>
<dbReference type="GO" id="GO:0016757">
    <property type="term" value="F:glycosyltransferase activity"/>
    <property type="evidence" value="ECO:0007669"/>
    <property type="project" value="UniProtKB-KW"/>
</dbReference>
<dbReference type="GO" id="GO:0071555">
    <property type="term" value="P:cell wall organization"/>
    <property type="evidence" value="ECO:0007669"/>
    <property type="project" value="UniProtKB-KW"/>
</dbReference>
<keyword evidence="2" id="KW-1003">Cell membrane</keyword>
<dbReference type="InterPro" id="IPR018365">
    <property type="entry name" value="Cell_cycle_FtsW-rel_CS"/>
</dbReference>
<dbReference type="GO" id="GO:0015648">
    <property type="term" value="F:lipid-linked peptidoglycan transporter activity"/>
    <property type="evidence" value="ECO:0007669"/>
    <property type="project" value="TreeGrafter"/>
</dbReference>
<dbReference type="NCBIfam" id="NF037961">
    <property type="entry name" value="RodA_shape"/>
    <property type="match status" value="1"/>
</dbReference>
<dbReference type="InterPro" id="IPR001182">
    <property type="entry name" value="FtsW/RodA"/>
</dbReference>
<comment type="caution">
    <text evidence="12">The sequence shown here is derived from an EMBL/GenBank/DDBJ whole genome shotgun (WGS) entry which is preliminary data.</text>
</comment>
<dbReference type="EMBL" id="MEVK01000043">
    <property type="protein sequence ID" value="OGC58096.1"/>
    <property type="molecule type" value="Genomic_DNA"/>
</dbReference>
<evidence type="ECO:0000256" key="5">
    <source>
        <dbReference type="ARBA" id="ARBA00022692"/>
    </source>
</evidence>
<organism evidence="12 13">
    <name type="scientific">candidate division WWE3 bacterium RIFCSPLOWO2_01_FULL_42_11</name>
    <dbReference type="NCBI Taxonomy" id="1802627"/>
    <lineage>
        <taxon>Bacteria</taxon>
        <taxon>Katanobacteria</taxon>
    </lineage>
</organism>
<keyword evidence="7" id="KW-0573">Peptidoglycan synthesis</keyword>
<accession>A0A1F4VLD9</accession>
<dbReference type="PANTHER" id="PTHR30474">
    <property type="entry name" value="CELL CYCLE PROTEIN"/>
    <property type="match status" value="1"/>
</dbReference>
<keyword evidence="3" id="KW-0328">Glycosyltransferase</keyword>